<evidence type="ECO:0000313" key="1">
    <source>
        <dbReference type="EMBL" id="KRZ52728.1"/>
    </source>
</evidence>
<comment type="caution">
    <text evidence="1">The sequence shown here is derived from an EMBL/GenBank/DDBJ whole genome shotgun (WGS) entry which is preliminary data.</text>
</comment>
<dbReference type="AlphaFoldDB" id="A0A0V1KZL8"/>
<name>A0A0V1KZL8_9BILA</name>
<accession>A0A0V1KZL8</accession>
<reference evidence="1 2" key="1">
    <citation type="submission" date="2015-05" db="EMBL/GenBank/DDBJ databases">
        <title>Evolution of Trichinella species and genotypes.</title>
        <authorList>
            <person name="Korhonen P.K."/>
            <person name="Edoardo P."/>
            <person name="Giuseppe L.R."/>
            <person name="Gasser R.B."/>
        </authorList>
    </citation>
    <scope>NUCLEOTIDE SEQUENCE [LARGE SCALE GENOMIC DNA]</scope>
    <source>
        <strain evidence="1">ISS10</strain>
    </source>
</reference>
<sequence>MTGRFFCYSYCTADFVEVRSRFACPNRTAKPQGEFATANNNLSIDDDHRLGYTRFSSVARSSFSNKRQLLIASRRFCCKRNNSVQQIGYRLTLAPVA</sequence>
<organism evidence="1 2">
    <name type="scientific">Trichinella nativa</name>
    <dbReference type="NCBI Taxonomy" id="6335"/>
    <lineage>
        <taxon>Eukaryota</taxon>
        <taxon>Metazoa</taxon>
        <taxon>Ecdysozoa</taxon>
        <taxon>Nematoda</taxon>
        <taxon>Enoplea</taxon>
        <taxon>Dorylaimia</taxon>
        <taxon>Trichinellida</taxon>
        <taxon>Trichinellidae</taxon>
        <taxon>Trichinella</taxon>
    </lineage>
</organism>
<evidence type="ECO:0000313" key="2">
    <source>
        <dbReference type="Proteomes" id="UP000054721"/>
    </source>
</evidence>
<dbReference type="EMBL" id="JYDW01000185">
    <property type="protein sequence ID" value="KRZ52728.1"/>
    <property type="molecule type" value="Genomic_DNA"/>
</dbReference>
<protein>
    <submittedName>
        <fullName evidence="1">Uncharacterized protein</fullName>
    </submittedName>
</protein>
<keyword evidence="2" id="KW-1185">Reference proteome</keyword>
<proteinExistence type="predicted"/>
<gene>
    <name evidence="1" type="ORF">T02_4080</name>
</gene>
<dbReference type="Proteomes" id="UP000054721">
    <property type="component" value="Unassembled WGS sequence"/>
</dbReference>